<evidence type="ECO:0000313" key="2">
    <source>
        <dbReference type="EMBL" id="QSX34378.1"/>
    </source>
</evidence>
<dbReference type="EMBL" id="CP071503">
    <property type="protein sequence ID" value="QSX34378.1"/>
    <property type="molecule type" value="Genomic_DNA"/>
</dbReference>
<protein>
    <submittedName>
        <fullName evidence="2">Uncharacterized protein</fullName>
    </submittedName>
</protein>
<evidence type="ECO:0000256" key="1">
    <source>
        <dbReference type="SAM" id="SignalP"/>
    </source>
</evidence>
<accession>A0ABX7QU56</accession>
<feature type="signal peptide" evidence="1">
    <location>
        <begin position="1"/>
        <end position="26"/>
    </location>
</feature>
<evidence type="ECO:0000313" key="3">
    <source>
        <dbReference type="Proteomes" id="UP000662770"/>
    </source>
</evidence>
<keyword evidence="3" id="KW-1185">Reference proteome</keyword>
<reference evidence="2 3" key="1">
    <citation type="submission" date="2021-03" db="EMBL/GenBank/DDBJ databases">
        <title>Novel species identification of genus Shewanella.</title>
        <authorList>
            <person name="Liu G."/>
            <person name="Zhang Q."/>
        </authorList>
    </citation>
    <scope>NUCLEOTIDE SEQUENCE [LARGE SCALE GENOMIC DNA]</scope>
    <source>
        <strain evidence="2 3">FJAT-51800</strain>
    </source>
</reference>
<proteinExistence type="predicted"/>
<dbReference type="RefSeq" id="WP_207355581.1">
    <property type="nucleotide sequence ID" value="NZ_CP071503.1"/>
</dbReference>
<sequence>MQHWRLTTAFLSFSMTLMALLYCVSAAMVPSRDSHKVVLNSDDVGVVQAHILTAAVILPETLSESFEPLEPRKRAKPQANYRLLTELSPLTLVTFRHTPPRYFMAPSRAPPRVLLG</sequence>
<organism evidence="2 3">
    <name type="scientific">Shewanella avicenniae</name>
    <dbReference type="NCBI Taxonomy" id="2814294"/>
    <lineage>
        <taxon>Bacteria</taxon>
        <taxon>Pseudomonadati</taxon>
        <taxon>Pseudomonadota</taxon>
        <taxon>Gammaproteobacteria</taxon>
        <taxon>Alteromonadales</taxon>
        <taxon>Shewanellaceae</taxon>
        <taxon>Shewanella</taxon>
    </lineage>
</organism>
<feature type="chain" id="PRO_5045816078" evidence="1">
    <location>
        <begin position="27"/>
        <end position="116"/>
    </location>
</feature>
<name>A0ABX7QU56_9GAMM</name>
<gene>
    <name evidence="2" type="ORF">JYB87_03760</name>
</gene>
<keyword evidence="1" id="KW-0732">Signal</keyword>
<dbReference type="Proteomes" id="UP000662770">
    <property type="component" value="Chromosome"/>
</dbReference>